<evidence type="ECO:0000256" key="3">
    <source>
        <dbReference type="ARBA" id="ARBA00022723"/>
    </source>
</evidence>
<dbReference type="GO" id="GO:0016705">
    <property type="term" value="F:oxidoreductase activity, acting on paired donors, with incorporation or reduction of molecular oxygen"/>
    <property type="evidence" value="ECO:0007669"/>
    <property type="project" value="UniProtKB-ARBA"/>
</dbReference>
<evidence type="ECO:0000256" key="9">
    <source>
        <dbReference type="ARBA" id="ARBA00023027"/>
    </source>
</evidence>
<dbReference type="Pfam" id="PF00355">
    <property type="entry name" value="Rieske"/>
    <property type="match status" value="1"/>
</dbReference>
<dbReference type="GO" id="GO:0051213">
    <property type="term" value="F:dioxygenase activity"/>
    <property type="evidence" value="ECO:0007669"/>
    <property type="project" value="UniProtKB-KW"/>
</dbReference>
<evidence type="ECO:0000256" key="7">
    <source>
        <dbReference type="ARBA" id="ARBA00023004"/>
    </source>
</evidence>
<keyword evidence="5 11" id="KW-0223">Dioxygenase</keyword>
<evidence type="ECO:0000256" key="1">
    <source>
        <dbReference type="ARBA" id="ARBA00008751"/>
    </source>
</evidence>
<evidence type="ECO:0000259" key="10">
    <source>
        <dbReference type="PROSITE" id="PS51296"/>
    </source>
</evidence>
<dbReference type="GO" id="GO:0004497">
    <property type="term" value="F:monooxygenase activity"/>
    <property type="evidence" value="ECO:0007669"/>
    <property type="project" value="UniProtKB-ARBA"/>
</dbReference>
<dbReference type="GO" id="GO:0005506">
    <property type="term" value="F:iron ion binding"/>
    <property type="evidence" value="ECO:0007669"/>
    <property type="project" value="InterPro"/>
</dbReference>
<dbReference type="OrthoDB" id="5243643at2"/>
<keyword evidence="2" id="KW-0001">2Fe-2S</keyword>
<keyword evidence="8" id="KW-0411">Iron-sulfur</keyword>
<dbReference type="PANTHER" id="PTHR43756">
    <property type="entry name" value="CHOLINE MONOOXYGENASE, CHLOROPLASTIC"/>
    <property type="match status" value="1"/>
</dbReference>
<dbReference type="InterPro" id="IPR017941">
    <property type="entry name" value="Rieske_2Fe-2S"/>
</dbReference>
<dbReference type="PANTHER" id="PTHR43756:SF1">
    <property type="entry name" value="3-PHENYLPROPIONATE_CINNAMIC ACID DIOXYGENASE SUBUNIT ALPHA"/>
    <property type="match status" value="1"/>
</dbReference>
<evidence type="ECO:0000313" key="12">
    <source>
        <dbReference type="Proteomes" id="UP000198221"/>
    </source>
</evidence>
<dbReference type="SUPFAM" id="SSF55961">
    <property type="entry name" value="Bet v1-like"/>
    <property type="match status" value="1"/>
</dbReference>
<dbReference type="PRINTS" id="PR00090">
    <property type="entry name" value="RNGDIOXGNASE"/>
</dbReference>
<reference evidence="12" key="1">
    <citation type="submission" date="2016-06" db="EMBL/GenBank/DDBJ databases">
        <authorList>
            <person name="Varghese N."/>
            <person name="Submissions Spin"/>
        </authorList>
    </citation>
    <scope>NUCLEOTIDE SEQUENCE [LARGE SCALE GENOMIC DNA]</scope>
    <source>
        <strain evidence="12">DSM 43819</strain>
    </source>
</reference>
<evidence type="ECO:0000256" key="8">
    <source>
        <dbReference type="ARBA" id="ARBA00023014"/>
    </source>
</evidence>
<dbReference type="InterPro" id="IPR015879">
    <property type="entry name" value="Ring_hydroxy_dOase_asu_C_dom"/>
</dbReference>
<protein>
    <submittedName>
        <fullName evidence="11">Phenylpropionate dioxygenase, large terminal subunit</fullName>
    </submittedName>
</protein>
<keyword evidence="4" id="KW-0058">Aromatic hydrocarbons catabolism</keyword>
<dbReference type="EMBL" id="LT607754">
    <property type="protein sequence ID" value="SCG78016.1"/>
    <property type="molecule type" value="Genomic_DNA"/>
</dbReference>
<dbReference type="Gene3D" id="2.102.10.10">
    <property type="entry name" value="Rieske [2Fe-2S] iron-sulphur domain"/>
    <property type="match status" value="1"/>
</dbReference>
<dbReference type="Gene3D" id="3.90.380.10">
    <property type="entry name" value="Naphthalene 1,2-dioxygenase Alpha Subunit, Chain A, domain 1"/>
    <property type="match status" value="1"/>
</dbReference>
<proteinExistence type="inferred from homology"/>
<dbReference type="InterPro" id="IPR015881">
    <property type="entry name" value="ARHD_Rieske_2Fe_2S"/>
</dbReference>
<dbReference type="Pfam" id="PF00848">
    <property type="entry name" value="Ring_hydroxyl_A"/>
    <property type="match status" value="1"/>
</dbReference>
<feature type="domain" description="Rieske" evidence="10">
    <location>
        <begin position="49"/>
        <end position="130"/>
    </location>
</feature>
<comment type="similarity">
    <text evidence="1">Belongs to the bacterial ring-hydroxylating dioxygenase alpha subunit family.</text>
</comment>
<gene>
    <name evidence="11" type="ORF">GA0070613_6441</name>
</gene>
<keyword evidence="7" id="KW-0408">Iron</keyword>
<evidence type="ECO:0000256" key="6">
    <source>
        <dbReference type="ARBA" id="ARBA00023002"/>
    </source>
</evidence>
<dbReference type="GO" id="GO:0051537">
    <property type="term" value="F:2 iron, 2 sulfur cluster binding"/>
    <property type="evidence" value="ECO:0007669"/>
    <property type="project" value="UniProtKB-KW"/>
</dbReference>
<dbReference type="CDD" id="cd08881">
    <property type="entry name" value="RHO_alpha_C_NDO-like"/>
    <property type="match status" value="1"/>
</dbReference>
<keyword evidence="6" id="KW-0560">Oxidoreductase</keyword>
<dbReference type="PROSITE" id="PS51296">
    <property type="entry name" value="RIESKE"/>
    <property type="match status" value="1"/>
</dbReference>
<organism evidence="11 12">
    <name type="scientific">Micromonospora inositola</name>
    <dbReference type="NCBI Taxonomy" id="47865"/>
    <lineage>
        <taxon>Bacteria</taxon>
        <taxon>Bacillati</taxon>
        <taxon>Actinomycetota</taxon>
        <taxon>Actinomycetes</taxon>
        <taxon>Micromonosporales</taxon>
        <taxon>Micromonosporaceae</taxon>
        <taxon>Micromonospora</taxon>
    </lineage>
</organism>
<evidence type="ECO:0000256" key="5">
    <source>
        <dbReference type="ARBA" id="ARBA00022964"/>
    </source>
</evidence>
<dbReference type="InterPro" id="IPR001663">
    <property type="entry name" value="Rng_hydr_dOase-A"/>
</dbReference>
<keyword evidence="3" id="KW-0479">Metal-binding</keyword>
<dbReference type="SUPFAM" id="SSF50022">
    <property type="entry name" value="ISP domain"/>
    <property type="match status" value="1"/>
</dbReference>
<accession>A0A1C5K6E9</accession>
<dbReference type="AlphaFoldDB" id="A0A1C5K6E9"/>
<dbReference type="InterPro" id="IPR036922">
    <property type="entry name" value="Rieske_2Fe-2S_sf"/>
</dbReference>
<keyword evidence="9" id="KW-0520">NAD</keyword>
<name>A0A1C5K6E9_9ACTN</name>
<evidence type="ECO:0000256" key="4">
    <source>
        <dbReference type="ARBA" id="ARBA00022797"/>
    </source>
</evidence>
<evidence type="ECO:0000256" key="2">
    <source>
        <dbReference type="ARBA" id="ARBA00022714"/>
    </source>
</evidence>
<sequence>MKPSAGARDREPLELSALVDVDAGTISREIFINEQIFRAEMDNLFARAWLFIGHESQIPEPGDYFASRMGSDPVLLTRDSEGEIHVLLNSCRHRGMKVCRYDSGNTLQFTCPYHGWSYSVDGELVSTPGELFGVPQFHNAYGGKLRRENWGLVRVSRTVNYKGLIFATWDDDAPAFEDYVGGFMLWIDNLADTLAGVPAGTEAFGGVLKWRVKANWKFVAENFLGDMYHAATTHASVEAAGIGPAGANSSRHGTSPEALAKRRAIQHSTSFYLLGHGATDSAIEQRVPPTFADHPELTEYFADLFAKKVEIRKANGQHVGGHGPATLFPSMSFHSLGFPRTILVAHPISPNETELWRWFIVDKDARPDARDWLRGYYMRYSGPAGLTEQDDMENWDYATDASRGAVARRYDYNYAQGLGHSQDGPIEGTVESVHWSTEENARNFYRRWLRFAEGQSWASLMDPCSVKKPDVVA</sequence>
<dbReference type="PROSITE" id="PS00570">
    <property type="entry name" value="RING_HYDROXYL_ALPHA"/>
    <property type="match status" value="1"/>
</dbReference>
<dbReference type="RefSeq" id="WP_089015608.1">
    <property type="nucleotide sequence ID" value="NZ_LT607754.1"/>
</dbReference>
<dbReference type="Proteomes" id="UP000198221">
    <property type="component" value="Chromosome I"/>
</dbReference>
<dbReference type="InterPro" id="IPR043266">
    <property type="entry name" value="RHO_NdoB-like_C"/>
</dbReference>
<keyword evidence="12" id="KW-1185">Reference proteome</keyword>
<evidence type="ECO:0000313" key="11">
    <source>
        <dbReference type="EMBL" id="SCG78016.1"/>
    </source>
</evidence>